<evidence type="ECO:0000313" key="2">
    <source>
        <dbReference type="EMBL" id="ETX11651.1"/>
    </source>
</evidence>
<organism evidence="2 3">
    <name type="scientific">Marinomonas ushuaiensis DSM 15871</name>
    <dbReference type="NCBI Taxonomy" id="1122207"/>
    <lineage>
        <taxon>Bacteria</taxon>
        <taxon>Pseudomonadati</taxon>
        <taxon>Pseudomonadota</taxon>
        <taxon>Gammaproteobacteria</taxon>
        <taxon>Oceanospirillales</taxon>
        <taxon>Oceanospirillaceae</taxon>
        <taxon>Marinomonas</taxon>
    </lineage>
</organism>
<sequence length="32" mass="3829">MLINLLGLAAIAFVIYWFWLPIHRKRNSQKSK</sequence>
<dbReference type="Proteomes" id="UP000054058">
    <property type="component" value="Unassembled WGS sequence"/>
</dbReference>
<proteinExistence type="predicted"/>
<gene>
    <name evidence="2" type="ORF">MUS1_09225</name>
</gene>
<name>X7E8X2_9GAMM</name>
<keyword evidence="1" id="KW-0812">Transmembrane</keyword>
<keyword evidence="1" id="KW-1133">Transmembrane helix</keyword>
<keyword evidence="3" id="KW-1185">Reference proteome</keyword>
<dbReference type="STRING" id="1122207.MUS1_09225"/>
<dbReference type="AlphaFoldDB" id="X7E8X2"/>
<protein>
    <submittedName>
        <fullName evidence="2">Uncharacterized protein</fullName>
    </submittedName>
</protein>
<feature type="transmembrane region" description="Helical" evidence="1">
    <location>
        <begin position="6"/>
        <end position="22"/>
    </location>
</feature>
<accession>X7E8X2</accession>
<evidence type="ECO:0000256" key="1">
    <source>
        <dbReference type="SAM" id="Phobius"/>
    </source>
</evidence>
<keyword evidence="1" id="KW-0472">Membrane</keyword>
<evidence type="ECO:0000313" key="3">
    <source>
        <dbReference type="Proteomes" id="UP000054058"/>
    </source>
</evidence>
<comment type="caution">
    <text evidence="2">The sequence shown here is derived from an EMBL/GenBank/DDBJ whole genome shotgun (WGS) entry which is preliminary data.</text>
</comment>
<dbReference type="EMBL" id="JAMB01000003">
    <property type="protein sequence ID" value="ETX11651.1"/>
    <property type="molecule type" value="Genomic_DNA"/>
</dbReference>
<reference evidence="2 3" key="1">
    <citation type="submission" date="2014-01" db="EMBL/GenBank/DDBJ databases">
        <title>Marinomonas ushuaiensis DSM 15871 Genome Sequencing.</title>
        <authorList>
            <person name="Lai Q."/>
            <person name="Shao Z.S."/>
        </authorList>
    </citation>
    <scope>NUCLEOTIDE SEQUENCE [LARGE SCALE GENOMIC DNA]</scope>
    <source>
        <strain evidence="2 3">DSM 15871</strain>
    </source>
</reference>